<dbReference type="EMBL" id="JARTFS010000012">
    <property type="protein sequence ID" value="MED4402549.1"/>
    <property type="molecule type" value="Genomic_DNA"/>
</dbReference>
<accession>A0ABU6P207</accession>
<dbReference type="InterPro" id="IPR037883">
    <property type="entry name" value="Knr4/Smi1-like_sf"/>
</dbReference>
<evidence type="ECO:0000259" key="1">
    <source>
        <dbReference type="Pfam" id="PF09346"/>
    </source>
</evidence>
<dbReference type="Pfam" id="PF09346">
    <property type="entry name" value="SMI1_KNR4"/>
    <property type="match status" value="1"/>
</dbReference>
<dbReference type="Proteomes" id="UP001342826">
    <property type="component" value="Unassembled WGS sequence"/>
</dbReference>
<name>A0ABU6P207_9BACI</name>
<dbReference type="SUPFAM" id="SSF160631">
    <property type="entry name" value="SMI1/KNR4-like"/>
    <property type="match status" value="1"/>
</dbReference>
<organism evidence="2 3">
    <name type="scientific">Metabacillus fastidiosus</name>
    <dbReference type="NCBI Taxonomy" id="1458"/>
    <lineage>
        <taxon>Bacteria</taxon>
        <taxon>Bacillati</taxon>
        <taxon>Bacillota</taxon>
        <taxon>Bacilli</taxon>
        <taxon>Bacillales</taxon>
        <taxon>Bacillaceae</taxon>
        <taxon>Metabacillus</taxon>
    </lineage>
</organism>
<dbReference type="RefSeq" id="WP_066227513.1">
    <property type="nucleotide sequence ID" value="NZ_JARTFQ010000005.1"/>
</dbReference>
<comment type="caution">
    <text evidence="2">The sequence shown here is derived from an EMBL/GenBank/DDBJ whole genome shotgun (WGS) entry which is preliminary data.</text>
</comment>
<dbReference type="Gene3D" id="3.40.1580.10">
    <property type="entry name" value="SMI1/KNR4-like"/>
    <property type="match status" value="1"/>
</dbReference>
<keyword evidence="3" id="KW-1185">Reference proteome</keyword>
<dbReference type="GeneID" id="301140512"/>
<feature type="domain" description="Knr4/Smi1-like" evidence="1">
    <location>
        <begin position="28"/>
        <end position="161"/>
    </location>
</feature>
<dbReference type="InterPro" id="IPR018958">
    <property type="entry name" value="Knr4/Smi1-like_dom"/>
</dbReference>
<proteinExistence type="predicted"/>
<evidence type="ECO:0000313" key="2">
    <source>
        <dbReference type="EMBL" id="MED4402549.1"/>
    </source>
</evidence>
<reference evidence="2 3" key="1">
    <citation type="submission" date="2023-03" db="EMBL/GenBank/DDBJ databases">
        <title>Bacillus Genome Sequencing.</title>
        <authorList>
            <person name="Dunlap C."/>
        </authorList>
    </citation>
    <scope>NUCLEOTIDE SEQUENCE [LARGE SCALE GENOMIC DNA]</scope>
    <source>
        <strain evidence="2 3">NRS-1717</strain>
    </source>
</reference>
<evidence type="ECO:0000313" key="3">
    <source>
        <dbReference type="Proteomes" id="UP001342826"/>
    </source>
</evidence>
<gene>
    <name evidence="2" type="ORF">P9271_14625</name>
</gene>
<sequence>MADIIFQEAYNFIEKVKKLDNKYLGRTATKEEIELLDDKFEEKIPNWYYKLISELPFIHMEIGWQAYEPEDDYDGIAYVDIYKSDHMIDESFEAYPGMPILERGYVCIGGDPTGSGDPYFINFDCDNPPVFQIYHDAGDNPDDILEYGKVKVADSLAEFFKNGIILEY</sequence>
<protein>
    <recommendedName>
        <fullName evidence="1">Knr4/Smi1-like domain-containing protein</fullName>
    </recommendedName>
</protein>